<accession>A0A645CQ21</accession>
<dbReference type="InterPro" id="IPR027417">
    <property type="entry name" value="P-loop_NTPase"/>
</dbReference>
<feature type="domain" description="Thymidylate kinase-like" evidence="1">
    <location>
        <begin position="78"/>
        <end position="178"/>
    </location>
</feature>
<gene>
    <name evidence="2" type="primary">tmk_26</name>
    <name evidence="2" type="ORF">SDC9_126039</name>
</gene>
<evidence type="ECO:0000313" key="2">
    <source>
        <dbReference type="EMBL" id="MPM79023.1"/>
    </source>
</evidence>
<proteinExistence type="predicted"/>
<dbReference type="GO" id="GO:0004798">
    <property type="term" value="F:dTMP kinase activity"/>
    <property type="evidence" value="ECO:0007669"/>
    <property type="project" value="UniProtKB-EC"/>
</dbReference>
<dbReference type="SUPFAM" id="SSF52540">
    <property type="entry name" value="P-loop containing nucleoside triphosphate hydrolases"/>
    <property type="match status" value="1"/>
</dbReference>
<sequence>MHISIEGMDGVGKTTAATGLAERLGFKIVEKPLHYLFDKGDSTENYIRIRDAVNANTNKIYTGWFYGLGNIYLYEQFKDQNIITDRHILSNYCWSGSEESDFVFDAIYKAIGHPDYTFIIYAPPEVVARRLLKRDVNDNDLKKVSYVPEAYDKMIRTMKKYNMPGCVVDTSDMNEKEVVDFMVKVLKEKGIIDAE</sequence>
<dbReference type="AlphaFoldDB" id="A0A645CQ21"/>
<reference evidence="2" key="1">
    <citation type="submission" date="2019-08" db="EMBL/GenBank/DDBJ databases">
        <authorList>
            <person name="Kucharzyk K."/>
            <person name="Murdoch R.W."/>
            <person name="Higgins S."/>
            <person name="Loffler F."/>
        </authorList>
    </citation>
    <scope>NUCLEOTIDE SEQUENCE</scope>
</reference>
<name>A0A645CQ21_9ZZZZ</name>
<keyword evidence="2" id="KW-0418">Kinase</keyword>
<keyword evidence="2" id="KW-0808">Transferase</keyword>
<dbReference type="Pfam" id="PF02223">
    <property type="entry name" value="Thymidylate_kin"/>
    <property type="match status" value="1"/>
</dbReference>
<evidence type="ECO:0000259" key="1">
    <source>
        <dbReference type="Pfam" id="PF02223"/>
    </source>
</evidence>
<organism evidence="2">
    <name type="scientific">bioreactor metagenome</name>
    <dbReference type="NCBI Taxonomy" id="1076179"/>
    <lineage>
        <taxon>unclassified sequences</taxon>
        <taxon>metagenomes</taxon>
        <taxon>ecological metagenomes</taxon>
    </lineage>
</organism>
<dbReference type="InterPro" id="IPR039430">
    <property type="entry name" value="Thymidylate_kin-like_dom"/>
</dbReference>
<dbReference type="Gene3D" id="3.40.50.300">
    <property type="entry name" value="P-loop containing nucleotide triphosphate hydrolases"/>
    <property type="match status" value="1"/>
</dbReference>
<dbReference type="EC" id="2.7.4.9" evidence="2"/>
<protein>
    <submittedName>
        <fullName evidence="2">Thymidylate kinase</fullName>
        <ecNumber evidence="2">2.7.4.9</ecNumber>
    </submittedName>
</protein>
<dbReference type="EMBL" id="VSSQ01029059">
    <property type="protein sequence ID" value="MPM79023.1"/>
    <property type="molecule type" value="Genomic_DNA"/>
</dbReference>
<comment type="caution">
    <text evidence="2">The sequence shown here is derived from an EMBL/GenBank/DDBJ whole genome shotgun (WGS) entry which is preliminary data.</text>
</comment>